<keyword evidence="2" id="KW-1185">Reference proteome</keyword>
<accession>A0A5C5V5V8</accession>
<dbReference type="AlphaFoldDB" id="A0A5C5V5V8"/>
<evidence type="ECO:0008006" key="3">
    <source>
        <dbReference type="Google" id="ProtNLM"/>
    </source>
</evidence>
<reference evidence="1 2" key="1">
    <citation type="submission" date="2019-02" db="EMBL/GenBank/DDBJ databases">
        <title>Deep-cultivation of Planctomycetes and their phenomic and genomic characterization uncovers novel biology.</title>
        <authorList>
            <person name="Wiegand S."/>
            <person name="Jogler M."/>
            <person name="Boedeker C."/>
            <person name="Pinto D."/>
            <person name="Vollmers J."/>
            <person name="Rivas-Marin E."/>
            <person name="Kohn T."/>
            <person name="Peeters S.H."/>
            <person name="Heuer A."/>
            <person name="Rast P."/>
            <person name="Oberbeckmann S."/>
            <person name="Bunk B."/>
            <person name="Jeske O."/>
            <person name="Meyerdierks A."/>
            <person name="Storesund J.E."/>
            <person name="Kallscheuer N."/>
            <person name="Luecker S."/>
            <person name="Lage O.M."/>
            <person name="Pohl T."/>
            <person name="Merkel B.J."/>
            <person name="Hornburger P."/>
            <person name="Mueller R.-W."/>
            <person name="Bruemmer F."/>
            <person name="Labrenz M."/>
            <person name="Spormann A.M."/>
            <person name="Op Den Camp H."/>
            <person name="Overmann J."/>
            <person name="Amann R."/>
            <person name="Jetten M.S.M."/>
            <person name="Mascher T."/>
            <person name="Medema M.H."/>
            <person name="Devos D.P."/>
            <person name="Kaster A.-K."/>
            <person name="Ovreas L."/>
            <person name="Rohde M."/>
            <person name="Galperin M.Y."/>
            <person name="Jogler C."/>
        </authorList>
    </citation>
    <scope>NUCLEOTIDE SEQUENCE [LARGE SCALE GENOMIC DNA]</scope>
    <source>
        <strain evidence="1 2">Enr8</strain>
    </source>
</reference>
<evidence type="ECO:0000313" key="1">
    <source>
        <dbReference type="EMBL" id="TWT33279.1"/>
    </source>
</evidence>
<gene>
    <name evidence="1" type="ORF">Enr8_31040</name>
</gene>
<dbReference type="RefSeq" id="WP_146433006.1">
    <property type="nucleotide sequence ID" value="NZ_SJPF01000003.1"/>
</dbReference>
<evidence type="ECO:0000313" key="2">
    <source>
        <dbReference type="Proteomes" id="UP000318878"/>
    </source>
</evidence>
<dbReference type="EMBL" id="SJPF01000003">
    <property type="protein sequence ID" value="TWT33279.1"/>
    <property type="molecule type" value="Genomic_DNA"/>
</dbReference>
<dbReference type="OrthoDB" id="268353at2"/>
<proteinExistence type="predicted"/>
<protein>
    <recommendedName>
        <fullName evidence="3">DUF304 domain-containing protein</fullName>
    </recommendedName>
</protein>
<name>A0A5C5V5V8_9BACT</name>
<dbReference type="Proteomes" id="UP000318878">
    <property type="component" value="Unassembled WGS sequence"/>
</dbReference>
<sequence length="172" mass="18831">MSQAIAGVAPSAKSETTVMTVWPSNGASRLGRFLGRLYLIESGVGFLTVGNLLALATSPIGAAIYLWHAAPGVGAHYRLTNRRVIIEQGLNGKPDRWVDLDRFNRIEIDVQPGQAWYHAGDMIFYLDNVETFRLSGVSRPDAFRAACLKGRQTYVGVREALQREAQLARGGN</sequence>
<organism evidence="1 2">
    <name type="scientific">Blastopirellula retiformator</name>
    <dbReference type="NCBI Taxonomy" id="2527970"/>
    <lineage>
        <taxon>Bacteria</taxon>
        <taxon>Pseudomonadati</taxon>
        <taxon>Planctomycetota</taxon>
        <taxon>Planctomycetia</taxon>
        <taxon>Pirellulales</taxon>
        <taxon>Pirellulaceae</taxon>
        <taxon>Blastopirellula</taxon>
    </lineage>
</organism>
<comment type="caution">
    <text evidence="1">The sequence shown here is derived from an EMBL/GenBank/DDBJ whole genome shotgun (WGS) entry which is preliminary data.</text>
</comment>